<dbReference type="PANTHER" id="PTHR46383">
    <property type="entry name" value="ASPARTATE AMINOTRANSFERASE"/>
    <property type="match status" value="1"/>
</dbReference>
<gene>
    <name evidence="7" type="ORF">JCM15548_14137</name>
</gene>
<evidence type="ECO:0000313" key="8">
    <source>
        <dbReference type="Proteomes" id="UP000032900"/>
    </source>
</evidence>
<dbReference type="GO" id="GO:0006520">
    <property type="term" value="P:amino acid metabolic process"/>
    <property type="evidence" value="ECO:0007669"/>
    <property type="project" value="InterPro"/>
</dbReference>
<proteinExistence type="inferred from homology"/>
<evidence type="ECO:0000259" key="6">
    <source>
        <dbReference type="Pfam" id="PF00155"/>
    </source>
</evidence>
<dbReference type="STRING" id="1236989.JCM15548_14137"/>
<dbReference type="GO" id="GO:0008483">
    <property type="term" value="F:transaminase activity"/>
    <property type="evidence" value="ECO:0007669"/>
    <property type="project" value="UniProtKB-KW"/>
</dbReference>
<dbReference type="PANTHER" id="PTHR46383:SF1">
    <property type="entry name" value="ASPARTATE AMINOTRANSFERASE"/>
    <property type="match status" value="1"/>
</dbReference>
<sequence length="345" mass="38250">MDSLPINQEVVLQVREELGIKTLAQASIRQIVQLADRLQKMYQVDFIRTEMGVPGLAAPQIGTDAEITALRSGVASVYPPIQGIEPLKQELSRFARLFLDIDVAPTGCIPTVGAMQSSMLVFLVANRRDKNKDTTLFIDPGFPVQKRQLGVLGMKYESFDIYDYRGDKLRAKLESYLEKGHISTFLYSTPNNPAWISFTEKELSIIGELANKYDVVVLEDLAYFGMDFRQDYGQPGRAPYPATVARYTDNYVLLFSSSKVFSYAGQRIGAMLISDGLYNRQFADLNRNFSIDKFGPAILQDAIYTSSAGTAHSSQAALAAILKAVNEGAYDFVAPLKEYGQRAAS</sequence>
<organism evidence="7 8">
    <name type="scientific">Geofilum rubicundum JCM 15548</name>
    <dbReference type="NCBI Taxonomy" id="1236989"/>
    <lineage>
        <taxon>Bacteria</taxon>
        <taxon>Pseudomonadati</taxon>
        <taxon>Bacteroidota</taxon>
        <taxon>Bacteroidia</taxon>
        <taxon>Marinilabiliales</taxon>
        <taxon>Marinilabiliaceae</taxon>
        <taxon>Geofilum</taxon>
    </lineage>
</organism>
<dbReference type="AlphaFoldDB" id="A0A0E9M2B5"/>
<dbReference type="SUPFAM" id="SSF53383">
    <property type="entry name" value="PLP-dependent transferases"/>
    <property type="match status" value="1"/>
</dbReference>
<evidence type="ECO:0000256" key="1">
    <source>
        <dbReference type="ARBA" id="ARBA00001933"/>
    </source>
</evidence>
<dbReference type="EMBL" id="BAZW01000060">
    <property type="protein sequence ID" value="GAO31743.1"/>
    <property type="molecule type" value="Genomic_DNA"/>
</dbReference>
<dbReference type="Gene3D" id="6.10.120.10">
    <property type="entry name" value="Bacterial aspartate aminotransferase, helical domain"/>
    <property type="match status" value="1"/>
</dbReference>
<dbReference type="Pfam" id="PF00155">
    <property type="entry name" value="Aminotran_1_2"/>
    <property type="match status" value="1"/>
</dbReference>
<dbReference type="InterPro" id="IPR050596">
    <property type="entry name" value="AspAT/PAT-like"/>
</dbReference>
<dbReference type="CDD" id="cd00609">
    <property type="entry name" value="AAT_like"/>
    <property type="match status" value="1"/>
</dbReference>
<dbReference type="InterPro" id="IPR015421">
    <property type="entry name" value="PyrdxlP-dep_Trfase_major"/>
</dbReference>
<dbReference type="GO" id="GO:0030170">
    <property type="term" value="F:pyridoxal phosphate binding"/>
    <property type="evidence" value="ECO:0007669"/>
    <property type="project" value="InterPro"/>
</dbReference>
<dbReference type="Proteomes" id="UP000032900">
    <property type="component" value="Unassembled WGS sequence"/>
</dbReference>
<keyword evidence="4 7" id="KW-0808">Transferase</keyword>
<evidence type="ECO:0000256" key="5">
    <source>
        <dbReference type="ARBA" id="ARBA00022898"/>
    </source>
</evidence>
<dbReference type="InterPro" id="IPR004839">
    <property type="entry name" value="Aminotransferase_I/II_large"/>
</dbReference>
<keyword evidence="5" id="KW-0663">Pyridoxal phosphate</keyword>
<comment type="cofactor">
    <cofactor evidence="1">
        <name>pyridoxal 5'-phosphate</name>
        <dbReference type="ChEBI" id="CHEBI:597326"/>
    </cofactor>
</comment>
<evidence type="ECO:0000256" key="3">
    <source>
        <dbReference type="ARBA" id="ARBA00022576"/>
    </source>
</evidence>
<reference evidence="7 8" key="1">
    <citation type="journal article" date="2015" name="Microbes Environ.">
        <title>Distribution and evolution of nitrogen fixation genes in the phylum bacteroidetes.</title>
        <authorList>
            <person name="Inoue J."/>
            <person name="Oshima K."/>
            <person name="Suda W."/>
            <person name="Sakamoto M."/>
            <person name="Iino T."/>
            <person name="Noda S."/>
            <person name="Hongoh Y."/>
            <person name="Hattori M."/>
            <person name="Ohkuma M."/>
        </authorList>
    </citation>
    <scope>NUCLEOTIDE SEQUENCE [LARGE SCALE GENOMIC DNA]</scope>
    <source>
        <strain evidence="7">JCM 15548</strain>
    </source>
</reference>
<evidence type="ECO:0000256" key="2">
    <source>
        <dbReference type="ARBA" id="ARBA00007441"/>
    </source>
</evidence>
<comment type="caution">
    <text evidence="7">The sequence shown here is derived from an EMBL/GenBank/DDBJ whole genome shotgun (WGS) entry which is preliminary data.</text>
</comment>
<accession>A0A0E9M2B5</accession>
<dbReference type="Gene3D" id="3.90.1150.100">
    <property type="match status" value="1"/>
</dbReference>
<name>A0A0E9M2B5_9BACT</name>
<keyword evidence="8" id="KW-1185">Reference proteome</keyword>
<dbReference type="Gene3D" id="3.40.640.10">
    <property type="entry name" value="Type I PLP-dependent aspartate aminotransferase-like (Major domain)"/>
    <property type="match status" value="1"/>
</dbReference>
<keyword evidence="3 7" id="KW-0032">Aminotransferase</keyword>
<feature type="domain" description="Aminotransferase class I/classII large" evidence="6">
    <location>
        <begin position="65"/>
        <end position="306"/>
    </location>
</feature>
<comment type="similarity">
    <text evidence="2">Belongs to the class-I pyridoxal-phosphate-dependent aminotransferase family.</text>
</comment>
<protein>
    <submittedName>
        <fullName evidence="7">Aspartate aminotransferase</fullName>
    </submittedName>
</protein>
<dbReference type="InterPro" id="IPR015424">
    <property type="entry name" value="PyrdxlP-dep_Trfase"/>
</dbReference>
<evidence type="ECO:0000313" key="7">
    <source>
        <dbReference type="EMBL" id="GAO31743.1"/>
    </source>
</evidence>
<evidence type="ECO:0000256" key="4">
    <source>
        <dbReference type="ARBA" id="ARBA00022679"/>
    </source>
</evidence>